<comment type="caution">
    <text evidence="1">The sequence shown here is derived from an EMBL/GenBank/DDBJ whole genome shotgun (WGS) entry which is preliminary data.</text>
</comment>
<sequence length="38" mass="4272">MPIRKVSAFEIFPGHSGNFHFATKLHLLSATFAAENRK</sequence>
<dbReference type="PATRIC" id="fig|1339349.3.peg.2761"/>
<dbReference type="EMBL" id="JNHN01000174">
    <property type="protein sequence ID" value="KDS50676.1"/>
    <property type="molecule type" value="Genomic_DNA"/>
</dbReference>
<reference evidence="1 2" key="1">
    <citation type="submission" date="2014-04" db="EMBL/GenBank/DDBJ databases">
        <authorList>
            <person name="Sears C."/>
            <person name="Carroll K."/>
            <person name="Sack B.R."/>
            <person name="Qadri F."/>
            <person name="Myers L.L."/>
            <person name="Chung G.-T."/>
            <person name="Escheverria P."/>
            <person name="Fraser C.M."/>
            <person name="Sadzewicz L."/>
            <person name="Shefchek K.A."/>
            <person name="Tallon L."/>
            <person name="Das S.P."/>
            <person name="Daugherty S."/>
            <person name="Mongodin E.F."/>
        </authorList>
    </citation>
    <scope>NUCLEOTIDE SEQUENCE [LARGE SCALE GENOMIC DNA]</scope>
    <source>
        <strain evidence="1 2">3978 T3 ii</strain>
    </source>
</reference>
<dbReference type="Proteomes" id="UP000028013">
    <property type="component" value="Unassembled WGS sequence"/>
</dbReference>
<dbReference type="AlphaFoldDB" id="A0A078S1Y4"/>
<name>A0A078S1Y4_BACUN</name>
<gene>
    <name evidence="1" type="ORF">M094_1607</name>
</gene>
<organism evidence="1 2">
    <name type="scientific">Bacteroides uniformis str. 3978 T3 ii</name>
    <dbReference type="NCBI Taxonomy" id="1339349"/>
    <lineage>
        <taxon>Bacteria</taxon>
        <taxon>Pseudomonadati</taxon>
        <taxon>Bacteroidota</taxon>
        <taxon>Bacteroidia</taxon>
        <taxon>Bacteroidales</taxon>
        <taxon>Bacteroidaceae</taxon>
        <taxon>Bacteroides</taxon>
    </lineage>
</organism>
<accession>A0A078S1Y4</accession>
<evidence type="ECO:0000313" key="1">
    <source>
        <dbReference type="EMBL" id="KDS50676.1"/>
    </source>
</evidence>
<protein>
    <submittedName>
        <fullName evidence="1">Uncharacterized protein</fullName>
    </submittedName>
</protein>
<proteinExistence type="predicted"/>
<evidence type="ECO:0000313" key="2">
    <source>
        <dbReference type="Proteomes" id="UP000028013"/>
    </source>
</evidence>